<reference evidence="3" key="1">
    <citation type="submission" date="2022-07" db="EMBL/GenBank/DDBJ databases">
        <authorList>
            <person name="Trinca V."/>
            <person name="Uliana J.V.C."/>
            <person name="Torres T.T."/>
            <person name="Ward R.J."/>
            <person name="Monesi N."/>
        </authorList>
    </citation>
    <scope>NUCLEOTIDE SEQUENCE</scope>
    <source>
        <strain evidence="3">HSMRA1968</strain>
        <tissue evidence="3">Whole embryos</tissue>
    </source>
</reference>
<evidence type="ECO:0000313" key="3">
    <source>
        <dbReference type="EMBL" id="KAJ6642087.1"/>
    </source>
</evidence>
<feature type="non-terminal residue" evidence="3">
    <location>
        <position position="1"/>
    </location>
</feature>
<feature type="region of interest" description="Disordered" evidence="1">
    <location>
        <begin position="384"/>
        <end position="410"/>
    </location>
</feature>
<dbReference type="CDD" id="cd18500">
    <property type="entry name" value="BACK_IBtk"/>
    <property type="match status" value="1"/>
</dbReference>
<keyword evidence="4" id="KW-1185">Reference proteome</keyword>
<dbReference type="OrthoDB" id="1893551at2759"/>
<feature type="compositionally biased region" description="Polar residues" evidence="1">
    <location>
        <begin position="455"/>
        <end position="467"/>
    </location>
</feature>
<comment type="caution">
    <text evidence="3">The sequence shown here is derived from an EMBL/GenBank/DDBJ whole genome shotgun (WGS) entry which is preliminary data.</text>
</comment>
<feature type="compositionally biased region" description="Low complexity" evidence="1">
    <location>
        <begin position="468"/>
        <end position="480"/>
    </location>
</feature>
<dbReference type="EMBL" id="WJQU01000002">
    <property type="protein sequence ID" value="KAJ6642087.1"/>
    <property type="molecule type" value="Genomic_DNA"/>
</dbReference>
<dbReference type="PANTHER" id="PTHR24413">
    <property type="entry name" value="SPECKLE-TYPE POZ PROTEIN"/>
    <property type="match status" value="1"/>
</dbReference>
<dbReference type="SUPFAM" id="SSF54695">
    <property type="entry name" value="POZ domain"/>
    <property type="match status" value="1"/>
</dbReference>
<keyword evidence="3" id="KW-0418">Kinase</keyword>
<dbReference type="Pfam" id="PF00651">
    <property type="entry name" value="BTB"/>
    <property type="match status" value="1"/>
</dbReference>
<dbReference type="Proteomes" id="UP001151699">
    <property type="component" value="Chromosome B"/>
</dbReference>
<feature type="region of interest" description="Disordered" evidence="1">
    <location>
        <begin position="439"/>
        <end position="484"/>
    </location>
</feature>
<organism evidence="3 4">
    <name type="scientific">Pseudolycoriella hygida</name>
    <dbReference type="NCBI Taxonomy" id="35572"/>
    <lineage>
        <taxon>Eukaryota</taxon>
        <taxon>Metazoa</taxon>
        <taxon>Ecdysozoa</taxon>
        <taxon>Arthropoda</taxon>
        <taxon>Hexapoda</taxon>
        <taxon>Insecta</taxon>
        <taxon>Pterygota</taxon>
        <taxon>Neoptera</taxon>
        <taxon>Endopterygota</taxon>
        <taxon>Diptera</taxon>
        <taxon>Nematocera</taxon>
        <taxon>Sciaroidea</taxon>
        <taxon>Sciaridae</taxon>
        <taxon>Pseudolycoriella</taxon>
    </lineage>
</organism>
<accession>A0A9Q0S1L8</accession>
<dbReference type="Gene3D" id="3.30.710.10">
    <property type="entry name" value="Potassium Channel Kv1.1, Chain A"/>
    <property type="match status" value="1"/>
</dbReference>
<proteinExistence type="predicted"/>
<feature type="compositionally biased region" description="Polar residues" evidence="1">
    <location>
        <begin position="394"/>
        <end position="406"/>
    </location>
</feature>
<dbReference type="SMART" id="SM00225">
    <property type="entry name" value="BTB"/>
    <property type="match status" value="1"/>
</dbReference>
<evidence type="ECO:0000259" key="2">
    <source>
        <dbReference type="PROSITE" id="PS50097"/>
    </source>
</evidence>
<dbReference type="InterPro" id="IPR000210">
    <property type="entry name" value="BTB/POZ_dom"/>
</dbReference>
<sequence>MKIEDNLNKGKSVDGRPAKKDNYIKLNRKDFQNLYDVSILCENNREIKAHKCVLVSRMEYFNWMFNNNWSERSTVNFSSVPIEYMEPIIDFLYSNDIQLIKSLKYSDNYLYNMIIICDQFFINQLRNIYETLLIDRLTIRKCSQMLEFAHEYNCKLLKKCSLEFIVQNMARVLEHRVLEDLSCELLKEVGQLYRKEFRIKKSFYEQSLELENDGQLGDVLLESFVEDFTVDLTYKCDQKASTKVRENKKIRNTTGDRRSYEKEAKDALKNLSIESTDTNQKVTPTNPLSSEAAKIADELHSQINWTKVVEKKNTKKKSSVVSPRLNEVLQKEEKEKENFVSLSKKSSTSPIDIPTTSNYNQVDDLSISLRSNLSFGDFTPMKRMTQKQRKSFPLHSTSIDESSTSEPGVENASVESVWGTNSWNNSFANVIKSPTQKKSITSSVGIPPQTPPTPSNSFFQSPPQASTSFLKKLPKSKSSPGESECFTKILQDERKEREYYEKLKSKSLVLTQVEETAIDELKSFYNVDNVYDESIRVERASHIKPTMNFAVWR</sequence>
<dbReference type="AlphaFoldDB" id="A0A9Q0S1L8"/>
<dbReference type="GO" id="GO:0016301">
    <property type="term" value="F:kinase activity"/>
    <property type="evidence" value="ECO:0007669"/>
    <property type="project" value="UniProtKB-KW"/>
</dbReference>
<feature type="domain" description="BTB" evidence="2">
    <location>
        <begin position="35"/>
        <end position="101"/>
    </location>
</feature>
<protein>
    <submittedName>
        <fullName evidence="3">Inhibitor of Bruton tyrosine kinase</fullName>
    </submittedName>
</protein>
<dbReference type="InterPro" id="IPR011333">
    <property type="entry name" value="SKP1/BTB/POZ_sf"/>
</dbReference>
<keyword evidence="3" id="KW-0808">Transferase</keyword>
<evidence type="ECO:0000313" key="4">
    <source>
        <dbReference type="Proteomes" id="UP001151699"/>
    </source>
</evidence>
<dbReference type="PROSITE" id="PS50097">
    <property type="entry name" value="BTB"/>
    <property type="match status" value="1"/>
</dbReference>
<evidence type="ECO:0000256" key="1">
    <source>
        <dbReference type="SAM" id="MobiDB-lite"/>
    </source>
</evidence>
<name>A0A9Q0S1L8_9DIPT</name>
<gene>
    <name evidence="3" type="primary">Ibtk</name>
    <name evidence="3" type="ORF">Bhyg_07033</name>
</gene>